<keyword evidence="2" id="KW-1185">Reference proteome</keyword>
<evidence type="ECO:0000313" key="1">
    <source>
        <dbReference type="EMBL" id="EAU80501.2"/>
    </source>
</evidence>
<protein>
    <submittedName>
        <fullName evidence="1">Uncharacterized protein</fullName>
    </submittedName>
</protein>
<proteinExistence type="predicted"/>
<dbReference type="InParanoid" id="A8PH29"/>
<dbReference type="GeneID" id="6018007"/>
<comment type="caution">
    <text evidence="1">The sequence shown here is derived from an EMBL/GenBank/DDBJ whole genome shotgun (WGS) entry which is preliminary data.</text>
</comment>
<accession>A8PH29</accession>
<dbReference type="AlphaFoldDB" id="A8PH29"/>
<sequence length="258" mass="28858">MWICIASGGRNHKILVDSSNSRVLDLRRRTHYSTVGVFAVALTSSGQPTRVDWQTVKRFTLFTDLVELKLVLPEPSTEPPEPLLGISLAFPALTRVTLWYEGTDSLMHLVRNLKAPALVEMALVQEPVAPGFMGDGNNSLRDDELLRIFQVTGRQMRSFSYQAIENETSNNMNEVESPNLTIRGFSIAIRHCPRLKNLELSCNLGTILTNDGVLHNNLKLWSLRNKADTLSLEFGALRKWALTAFPKATLRLLNASNT</sequence>
<reference evidence="1 2" key="1">
    <citation type="journal article" date="2010" name="Proc. Natl. Acad. Sci. U.S.A.">
        <title>Insights into evolution of multicellular fungi from the assembled chromosomes of the mushroom Coprinopsis cinerea (Coprinus cinereus).</title>
        <authorList>
            <person name="Stajich J.E."/>
            <person name="Wilke S.K."/>
            <person name="Ahren D."/>
            <person name="Au C.H."/>
            <person name="Birren B.W."/>
            <person name="Borodovsky M."/>
            <person name="Burns C."/>
            <person name="Canback B."/>
            <person name="Casselton L.A."/>
            <person name="Cheng C.K."/>
            <person name="Deng J."/>
            <person name="Dietrich F.S."/>
            <person name="Fargo D.C."/>
            <person name="Farman M.L."/>
            <person name="Gathman A.C."/>
            <person name="Goldberg J."/>
            <person name="Guigo R."/>
            <person name="Hoegger P.J."/>
            <person name="Hooker J.B."/>
            <person name="Huggins A."/>
            <person name="James T.Y."/>
            <person name="Kamada T."/>
            <person name="Kilaru S."/>
            <person name="Kodira C."/>
            <person name="Kues U."/>
            <person name="Kupfer D."/>
            <person name="Kwan H.S."/>
            <person name="Lomsadze A."/>
            <person name="Li W."/>
            <person name="Lilly W.W."/>
            <person name="Ma L.J."/>
            <person name="Mackey A.J."/>
            <person name="Manning G."/>
            <person name="Martin F."/>
            <person name="Muraguchi H."/>
            <person name="Natvig D.O."/>
            <person name="Palmerini H."/>
            <person name="Ramesh M.A."/>
            <person name="Rehmeyer C.J."/>
            <person name="Roe B.A."/>
            <person name="Shenoy N."/>
            <person name="Stanke M."/>
            <person name="Ter-Hovhannisyan V."/>
            <person name="Tunlid A."/>
            <person name="Velagapudi R."/>
            <person name="Vision T.J."/>
            <person name="Zeng Q."/>
            <person name="Zolan M.E."/>
            <person name="Pukkila P.J."/>
        </authorList>
    </citation>
    <scope>NUCLEOTIDE SEQUENCE [LARGE SCALE GENOMIC DNA]</scope>
    <source>
        <strain evidence="2">Okayama-7 / 130 / ATCC MYA-4618 / FGSC 9003</strain>
    </source>
</reference>
<dbReference type="KEGG" id="cci:CC1G_11856"/>
<evidence type="ECO:0000313" key="2">
    <source>
        <dbReference type="Proteomes" id="UP000001861"/>
    </source>
</evidence>
<organism evidence="1 2">
    <name type="scientific">Coprinopsis cinerea (strain Okayama-7 / 130 / ATCC MYA-4618 / FGSC 9003)</name>
    <name type="common">Inky cap fungus</name>
    <name type="synonym">Hormographiella aspergillata</name>
    <dbReference type="NCBI Taxonomy" id="240176"/>
    <lineage>
        <taxon>Eukaryota</taxon>
        <taxon>Fungi</taxon>
        <taxon>Dikarya</taxon>
        <taxon>Basidiomycota</taxon>
        <taxon>Agaricomycotina</taxon>
        <taxon>Agaricomycetes</taxon>
        <taxon>Agaricomycetidae</taxon>
        <taxon>Agaricales</taxon>
        <taxon>Agaricineae</taxon>
        <taxon>Psathyrellaceae</taxon>
        <taxon>Coprinopsis</taxon>
    </lineage>
</organism>
<dbReference type="Proteomes" id="UP000001861">
    <property type="component" value="Unassembled WGS sequence"/>
</dbReference>
<dbReference type="RefSeq" id="XP_001841328.2">
    <property type="nucleotide sequence ID" value="XM_001841276.2"/>
</dbReference>
<dbReference type="EMBL" id="AACS02000006">
    <property type="protein sequence ID" value="EAU80501.2"/>
    <property type="molecule type" value="Genomic_DNA"/>
</dbReference>
<name>A8PH29_COPC7</name>
<dbReference type="VEuPathDB" id="FungiDB:CC1G_11856"/>
<gene>
    <name evidence="1" type="ORF">CC1G_11856</name>
</gene>
<dbReference type="HOGENOM" id="CLU_1077757_0_0_1"/>